<proteinExistence type="predicted"/>
<dbReference type="RefSeq" id="WP_099225817.1">
    <property type="nucleotide sequence ID" value="NZ_NKQX01000053.1"/>
</dbReference>
<dbReference type="Proteomes" id="UP000516380">
    <property type="component" value="Chromosome"/>
</dbReference>
<evidence type="ECO:0000313" key="1">
    <source>
        <dbReference type="EMBL" id="BCI86069.1"/>
    </source>
</evidence>
<sequence length="241" mass="27878">MTDQFRDEDTAAKLTGCDNLTPRQRQAVDNLVDELEEADFAQNYHQNEQSRAIENSSYGYALWQELLARHRTEVQMLADYGVTKVRREAQHLRGMKPYDRHDPWNPACEMLIVANDPSYVHPLTSAYPLITAVDRRSRCCDIAITSKCNDRADDELFVKHGQMLGFWPACTDCLSWLSEMARVEHEPTEGDRKLEHFHKVWQLFGYPTRDLTGFMRLPLTVPDRTGRLNRPSADKPNLRVV</sequence>
<dbReference type="AlphaFoldDB" id="A0A7G1I970"/>
<organism evidence="1 2">
    <name type="scientific">Mycobacterium kansasii</name>
    <dbReference type="NCBI Taxonomy" id="1768"/>
    <lineage>
        <taxon>Bacteria</taxon>
        <taxon>Bacillati</taxon>
        <taxon>Actinomycetota</taxon>
        <taxon>Actinomycetes</taxon>
        <taxon>Mycobacteriales</taxon>
        <taxon>Mycobacteriaceae</taxon>
        <taxon>Mycobacterium</taxon>
    </lineage>
</organism>
<name>A0A7G1I970_MYCKA</name>
<evidence type="ECO:0000313" key="2">
    <source>
        <dbReference type="Proteomes" id="UP000516380"/>
    </source>
</evidence>
<gene>
    <name evidence="1" type="ORF">NIIDMKKI_12750</name>
</gene>
<accession>A0A7G1I970</accession>
<dbReference type="EMBL" id="AP023343">
    <property type="protein sequence ID" value="BCI86069.1"/>
    <property type="molecule type" value="Genomic_DNA"/>
</dbReference>
<reference evidence="1 2" key="1">
    <citation type="submission" date="2020-07" db="EMBL/GenBank/DDBJ databases">
        <title>Mycobacterium kansasii (former subtype) with zoonotic potential isolated from diseased indoor pet cat, Japan.</title>
        <authorList>
            <person name="Fukano H."/>
            <person name="Terazono T."/>
            <person name="Hoshino Y."/>
        </authorList>
    </citation>
    <scope>NUCLEOTIDE SEQUENCE [LARGE SCALE GENOMIC DNA]</scope>
    <source>
        <strain evidence="1 2">Kuro-I</strain>
    </source>
</reference>
<keyword evidence="2" id="KW-1185">Reference proteome</keyword>
<protein>
    <submittedName>
        <fullName evidence="1">Uncharacterized protein</fullName>
    </submittedName>
</protein>